<comment type="caution">
    <text evidence="1">The sequence shown here is derived from an EMBL/GenBank/DDBJ whole genome shotgun (WGS) entry which is preliminary data.</text>
</comment>
<evidence type="ECO:0000313" key="1">
    <source>
        <dbReference type="EMBL" id="MBB3703065.1"/>
    </source>
</evidence>
<proteinExistence type="predicted"/>
<dbReference type="Proteomes" id="UP000541425">
    <property type="component" value="Unassembled WGS sequence"/>
</dbReference>
<dbReference type="EMBL" id="JACICA010000007">
    <property type="protein sequence ID" value="MBB3703065.1"/>
    <property type="molecule type" value="Genomic_DNA"/>
</dbReference>
<reference evidence="1 2" key="1">
    <citation type="submission" date="2020-08" db="EMBL/GenBank/DDBJ databases">
        <title>Genomic Encyclopedia of Type Strains, Phase IV (KMG-IV): sequencing the most valuable type-strain genomes for metagenomic binning, comparative biology and taxonomic classification.</title>
        <authorList>
            <person name="Goeker M."/>
        </authorList>
    </citation>
    <scope>NUCLEOTIDE SEQUENCE [LARGE SCALE GENOMIC DNA]</scope>
    <source>
        <strain evidence="1 2">DSM 22548</strain>
    </source>
</reference>
<dbReference type="AlphaFoldDB" id="A0A7W5UJI5"/>
<gene>
    <name evidence="1" type="ORF">FHS60_001538</name>
</gene>
<accession>A0A7W5UJI5</accession>
<sequence length="33" mass="4111">MQGKKNRFYFLNRLEKTKFAVHSYEIKKAKYDK</sequence>
<organism evidence="1 2">
    <name type="scientific">Alloprevotella rava</name>
    <dbReference type="NCBI Taxonomy" id="671218"/>
    <lineage>
        <taxon>Bacteria</taxon>
        <taxon>Pseudomonadati</taxon>
        <taxon>Bacteroidota</taxon>
        <taxon>Bacteroidia</taxon>
        <taxon>Bacteroidales</taxon>
        <taxon>Prevotellaceae</taxon>
        <taxon>Alloprevotella</taxon>
    </lineage>
</organism>
<protein>
    <submittedName>
        <fullName evidence="1">Uncharacterized protein</fullName>
    </submittedName>
</protein>
<evidence type="ECO:0000313" key="2">
    <source>
        <dbReference type="Proteomes" id="UP000541425"/>
    </source>
</evidence>
<name>A0A7W5UJI5_9BACT</name>